<protein>
    <submittedName>
        <fullName evidence="3">Uncharacterized protein</fullName>
    </submittedName>
</protein>
<evidence type="ECO:0000313" key="7">
    <source>
        <dbReference type="Proteomes" id="UP000488956"/>
    </source>
</evidence>
<dbReference type="EMBL" id="QXGC01000259">
    <property type="protein sequence ID" value="KAE9242867.1"/>
    <property type="molecule type" value="Genomic_DNA"/>
</dbReference>
<proteinExistence type="predicted"/>
<comment type="caution">
    <text evidence="3">The sequence shown here is derived from an EMBL/GenBank/DDBJ whole genome shotgun (WGS) entry which is preliminary data.</text>
</comment>
<evidence type="ECO:0000313" key="4">
    <source>
        <dbReference type="EMBL" id="KAE9242867.1"/>
    </source>
</evidence>
<evidence type="ECO:0000313" key="2">
    <source>
        <dbReference type="EMBL" id="KAE9081639.1"/>
    </source>
</evidence>
<dbReference type="Proteomes" id="UP000476176">
    <property type="component" value="Unassembled WGS sequence"/>
</dbReference>
<feature type="compositionally biased region" description="Acidic residues" evidence="1">
    <location>
        <begin position="33"/>
        <end position="43"/>
    </location>
</feature>
<dbReference type="Proteomes" id="UP000488956">
    <property type="component" value="Unassembled WGS sequence"/>
</dbReference>
<dbReference type="EMBL" id="QXFX01002029">
    <property type="protein sequence ID" value="KAE9081639.1"/>
    <property type="molecule type" value="Genomic_DNA"/>
</dbReference>
<evidence type="ECO:0000313" key="5">
    <source>
        <dbReference type="Proteomes" id="UP000433483"/>
    </source>
</evidence>
<evidence type="ECO:0000256" key="1">
    <source>
        <dbReference type="SAM" id="MobiDB-lite"/>
    </source>
</evidence>
<dbReference type="Proteomes" id="UP000433483">
    <property type="component" value="Unassembled WGS sequence"/>
</dbReference>
<dbReference type="EMBL" id="QXGB01000293">
    <property type="protein sequence ID" value="KAE9220747.1"/>
    <property type="molecule type" value="Genomic_DNA"/>
</dbReference>
<name>A0A6A3YLB0_9STRA</name>
<evidence type="ECO:0000313" key="3">
    <source>
        <dbReference type="EMBL" id="KAE9220747.1"/>
    </source>
</evidence>
<keyword evidence="5" id="KW-1185">Reference proteome</keyword>
<gene>
    <name evidence="4" type="ORF">PF004_g6417</name>
    <name evidence="3" type="ORF">PF005_g7357</name>
    <name evidence="2" type="ORF">PF010_g21909</name>
</gene>
<dbReference type="AlphaFoldDB" id="A0A6A3YLB0"/>
<feature type="region of interest" description="Disordered" evidence="1">
    <location>
        <begin position="1"/>
        <end position="45"/>
    </location>
</feature>
<reference evidence="3 5" key="1">
    <citation type="submission" date="2018-08" db="EMBL/GenBank/DDBJ databases">
        <title>Genomic investigation of the strawberry pathogen Phytophthora fragariae indicates pathogenicity is determined by transcriptional variation in three key races.</title>
        <authorList>
            <person name="Adams T.M."/>
            <person name="Armitage A.D."/>
            <person name="Sobczyk M.K."/>
            <person name="Bates H.J."/>
            <person name="Dunwell J.M."/>
            <person name="Nellist C.F."/>
            <person name="Harrison R.J."/>
        </authorList>
    </citation>
    <scope>NUCLEOTIDE SEQUENCE [LARGE SCALE GENOMIC DNA]</scope>
    <source>
        <strain evidence="4 6">BC-23</strain>
        <strain evidence="3 5">NOV-27</strain>
        <strain evidence="2 7">ONT-3</strain>
    </source>
</reference>
<accession>A0A6A3YLB0</accession>
<evidence type="ECO:0000313" key="6">
    <source>
        <dbReference type="Proteomes" id="UP000476176"/>
    </source>
</evidence>
<sequence length="73" mass="8355">MAVLKRVSMQWSSPDECAPSLERSTQLVHDPDNWEEDGEEDEESQAHVQYVLHIGQIPHDLGARADDRRSEKV</sequence>
<organism evidence="3 5">
    <name type="scientific">Phytophthora fragariae</name>
    <dbReference type="NCBI Taxonomy" id="53985"/>
    <lineage>
        <taxon>Eukaryota</taxon>
        <taxon>Sar</taxon>
        <taxon>Stramenopiles</taxon>
        <taxon>Oomycota</taxon>
        <taxon>Peronosporomycetes</taxon>
        <taxon>Peronosporales</taxon>
        <taxon>Peronosporaceae</taxon>
        <taxon>Phytophthora</taxon>
    </lineage>
</organism>